<keyword evidence="4 10" id="KW-0863">Zinc-finger</keyword>
<dbReference type="SUPFAM" id="SSF57667">
    <property type="entry name" value="beta-beta-alpha zinc fingers"/>
    <property type="match status" value="3"/>
</dbReference>
<dbReference type="FunFam" id="3.30.160.60:FF:000325">
    <property type="entry name" value="ZFP90 zinc finger protein"/>
    <property type="match status" value="1"/>
</dbReference>
<keyword evidence="5" id="KW-0862">Zinc</keyword>
<dbReference type="GO" id="GO:0008270">
    <property type="term" value="F:zinc ion binding"/>
    <property type="evidence" value="ECO:0007669"/>
    <property type="project" value="UniProtKB-KW"/>
</dbReference>
<keyword evidence="3" id="KW-0677">Repeat</keyword>
<evidence type="ECO:0000256" key="10">
    <source>
        <dbReference type="PROSITE-ProRule" id="PRU00042"/>
    </source>
</evidence>
<dbReference type="PANTHER" id="PTHR24376:SF235">
    <property type="entry name" value="C2H2-TYPE DOMAIN-CONTAINING PROTEIN"/>
    <property type="match status" value="1"/>
</dbReference>
<dbReference type="SMART" id="SM00355">
    <property type="entry name" value="ZnF_C2H2"/>
    <property type="match status" value="6"/>
</dbReference>
<sequence length="591" mass="67002">FSTIHGKEKLRCLACARLYQSLSTLNKHLKEYHRPHRSAHVCSVCFKEFRVEAGLKQHMHVHSTYKPYVCYYCQKAYTQYSNLCRHNRLQPQCNRRKSYLHKINRDTDFGPETVMLEPQVNFFESSMVHCPAVPKYRRFQGSLPIATEPIIDHSMEALDLSLPKASNFISGSQKGLTISSYNEPEIDSETVIPTVASSASHSLLSGSSPALGAYSSLIHPWLLSIFASVDTSEIGALISSSTERSSNFSFELLRRIASRTNIDSVNSAVSTLLPCSNKIPYYEPTDNEDPVPEYRRKPGDHSPIVFGDIESGVCESRSNPLTALVMVGLGLLHDRTNYQIPWLTTDNPRSLPVAQNSCINLIAHWCMAKDPNRTWFNPTFRLERPLSAKLGQSFVMAENSATKKNPKAEQTCVQSDSNATNFSETSTKCKKFCRPYDVPRLLSTPSSPQLPTSPVTLKPMKAESSSPSTQSLTSPQFFQSQLSVSNLVHIPEDLHTRKSRLNINHTSNRYQCSFCIKSFPRSANLNRHLRTHTGEQPYRCAYCPRRFSISSNMQRHIRNIHQCQRPFACNKCSRAFAQRTNLYRHMRNHKD</sequence>
<name>A0A8E0VQ15_9TREM</name>
<evidence type="ECO:0000256" key="1">
    <source>
        <dbReference type="ARBA" id="ARBA00004123"/>
    </source>
</evidence>
<evidence type="ECO:0000256" key="4">
    <source>
        <dbReference type="ARBA" id="ARBA00022771"/>
    </source>
</evidence>
<evidence type="ECO:0000259" key="12">
    <source>
        <dbReference type="PROSITE" id="PS50157"/>
    </source>
</evidence>
<dbReference type="InterPro" id="IPR036236">
    <property type="entry name" value="Znf_C2H2_sf"/>
</dbReference>
<feature type="domain" description="C2H2-type" evidence="12">
    <location>
        <begin position="567"/>
        <end position="591"/>
    </location>
</feature>
<evidence type="ECO:0000256" key="9">
    <source>
        <dbReference type="ARBA" id="ARBA00023242"/>
    </source>
</evidence>
<gene>
    <name evidence="13" type="ORF">FBUS_03098</name>
</gene>
<keyword evidence="9" id="KW-0539">Nucleus</keyword>
<comment type="caution">
    <text evidence="13">The sequence shown here is derived from an EMBL/GenBank/DDBJ whole genome shotgun (WGS) entry which is preliminary data.</text>
</comment>
<feature type="domain" description="C2H2-type" evidence="12">
    <location>
        <begin position="68"/>
        <end position="97"/>
    </location>
</feature>
<evidence type="ECO:0000313" key="14">
    <source>
        <dbReference type="Proteomes" id="UP000728185"/>
    </source>
</evidence>
<keyword evidence="2" id="KW-0479">Metal-binding</keyword>
<dbReference type="PROSITE" id="PS50157">
    <property type="entry name" value="ZINC_FINGER_C2H2_2"/>
    <property type="match status" value="6"/>
</dbReference>
<comment type="subcellular location">
    <subcellularLocation>
        <location evidence="1">Nucleus</location>
    </subcellularLocation>
</comment>
<dbReference type="GO" id="GO:0003677">
    <property type="term" value="F:DNA binding"/>
    <property type="evidence" value="ECO:0007669"/>
    <property type="project" value="UniProtKB-KW"/>
</dbReference>
<protein>
    <submittedName>
        <fullName evidence="13">MDS1 and EVI1 complex locus protein EVI1</fullName>
    </submittedName>
</protein>
<accession>A0A8E0VQ15</accession>
<evidence type="ECO:0000256" key="3">
    <source>
        <dbReference type="ARBA" id="ARBA00022737"/>
    </source>
</evidence>
<dbReference type="PANTHER" id="PTHR24376">
    <property type="entry name" value="ZINC FINGER PROTEIN"/>
    <property type="match status" value="1"/>
</dbReference>
<feature type="domain" description="C2H2-type" evidence="12">
    <location>
        <begin position="40"/>
        <end position="67"/>
    </location>
</feature>
<proteinExistence type="predicted"/>
<evidence type="ECO:0000256" key="7">
    <source>
        <dbReference type="ARBA" id="ARBA00023125"/>
    </source>
</evidence>
<dbReference type="FunFam" id="3.30.160.60:FF:000112">
    <property type="entry name" value="Mds1 and evi1 complex locus protein"/>
    <property type="match status" value="1"/>
</dbReference>
<feature type="region of interest" description="Disordered" evidence="11">
    <location>
        <begin position="443"/>
        <end position="472"/>
    </location>
</feature>
<keyword evidence="7" id="KW-0238">DNA-binding</keyword>
<dbReference type="AlphaFoldDB" id="A0A8E0VQ15"/>
<dbReference type="PROSITE" id="PS00028">
    <property type="entry name" value="ZINC_FINGER_C2H2_1"/>
    <property type="match status" value="5"/>
</dbReference>
<evidence type="ECO:0000256" key="8">
    <source>
        <dbReference type="ARBA" id="ARBA00023163"/>
    </source>
</evidence>
<dbReference type="Pfam" id="PF00096">
    <property type="entry name" value="zf-C2H2"/>
    <property type="match status" value="4"/>
</dbReference>
<dbReference type="FunFam" id="3.30.160.60:FF:000100">
    <property type="entry name" value="Zinc finger 45-like"/>
    <property type="match status" value="1"/>
</dbReference>
<dbReference type="InterPro" id="IPR013087">
    <property type="entry name" value="Znf_C2H2_type"/>
</dbReference>
<evidence type="ECO:0000256" key="6">
    <source>
        <dbReference type="ARBA" id="ARBA00023015"/>
    </source>
</evidence>
<feature type="domain" description="C2H2-type" evidence="12">
    <location>
        <begin position="538"/>
        <end position="566"/>
    </location>
</feature>
<dbReference type="Proteomes" id="UP000728185">
    <property type="component" value="Unassembled WGS sequence"/>
</dbReference>
<dbReference type="GO" id="GO:0005634">
    <property type="term" value="C:nucleus"/>
    <property type="evidence" value="ECO:0007669"/>
    <property type="project" value="UniProtKB-SubCell"/>
</dbReference>
<keyword evidence="6" id="KW-0805">Transcription regulation</keyword>
<feature type="compositionally biased region" description="Low complexity" evidence="11">
    <location>
        <begin position="443"/>
        <end position="457"/>
    </location>
</feature>
<evidence type="ECO:0000256" key="2">
    <source>
        <dbReference type="ARBA" id="ARBA00022723"/>
    </source>
</evidence>
<dbReference type="EMBL" id="LUCM01000576">
    <property type="protein sequence ID" value="KAA0200357.1"/>
    <property type="molecule type" value="Genomic_DNA"/>
</dbReference>
<keyword evidence="14" id="KW-1185">Reference proteome</keyword>
<dbReference type="OrthoDB" id="3437960at2759"/>
<feature type="domain" description="C2H2-type" evidence="12">
    <location>
        <begin position="510"/>
        <end position="537"/>
    </location>
</feature>
<evidence type="ECO:0000313" key="13">
    <source>
        <dbReference type="EMBL" id="KAA0200357.1"/>
    </source>
</evidence>
<evidence type="ECO:0000256" key="5">
    <source>
        <dbReference type="ARBA" id="ARBA00022833"/>
    </source>
</evidence>
<keyword evidence="8" id="KW-0804">Transcription</keyword>
<dbReference type="Gene3D" id="3.30.160.60">
    <property type="entry name" value="Classic Zinc Finger"/>
    <property type="match status" value="5"/>
</dbReference>
<feature type="domain" description="C2H2-type" evidence="12">
    <location>
        <begin position="10"/>
        <end position="38"/>
    </location>
</feature>
<reference evidence="13" key="1">
    <citation type="submission" date="2019-05" db="EMBL/GenBank/DDBJ databases">
        <title>Annotation for the trematode Fasciolopsis buski.</title>
        <authorList>
            <person name="Choi Y.-J."/>
        </authorList>
    </citation>
    <scope>NUCLEOTIDE SEQUENCE</scope>
    <source>
        <strain evidence="13">HT</strain>
        <tissue evidence="13">Whole worm</tissue>
    </source>
</reference>
<organism evidence="13 14">
    <name type="scientific">Fasciolopsis buskii</name>
    <dbReference type="NCBI Taxonomy" id="27845"/>
    <lineage>
        <taxon>Eukaryota</taxon>
        <taxon>Metazoa</taxon>
        <taxon>Spiralia</taxon>
        <taxon>Lophotrochozoa</taxon>
        <taxon>Platyhelminthes</taxon>
        <taxon>Trematoda</taxon>
        <taxon>Digenea</taxon>
        <taxon>Plagiorchiida</taxon>
        <taxon>Echinostomata</taxon>
        <taxon>Echinostomatoidea</taxon>
        <taxon>Fasciolidae</taxon>
        <taxon>Fasciolopsis</taxon>
    </lineage>
</organism>
<feature type="non-terminal residue" evidence="13">
    <location>
        <position position="1"/>
    </location>
</feature>
<evidence type="ECO:0000256" key="11">
    <source>
        <dbReference type="SAM" id="MobiDB-lite"/>
    </source>
</evidence>